<dbReference type="SUPFAM" id="SSF47384">
    <property type="entry name" value="Homodimeric domain of signal transducing histidine kinase"/>
    <property type="match status" value="1"/>
</dbReference>
<protein>
    <recommendedName>
        <fullName evidence="2">histidine kinase</fullName>
        <ecNumber evidence="2">2.7.13.3</ecNumber>
    </recommendedName>
</protein>
<dbReference type="RefSeq" id="WP_062295704.1">
    <property type="nucleotide sequence ID" value="NZ_CP012036.1"/>
</dbReference>
<feature type="coiled-coil region" evidence="6">
    <location>
        <begin position="133"/>
        <end position="160"/>
    </location>
</feature>
<dbReference type="InterPro" id="IPR001789">
    <property type="entry name" value="Sig_transdc_resp-reg_receiver"/>
</dbReference>
<evidence type="ECO:0000256" key="1">
    <source>
        <dbReference type="ARBA" id="ARBA00000085"/>
    </source>
</evidence>
<keyword evidence="9" id="KW-1185">Reference proteome</keyword>
<dbReference type="PROSITE" id="PS50110">
    <property type="entry name" value="RESPONSE_REGULATORY"/>
    <property type="match status" value="1"/>
</dbReference>
<sequence>MTKKILVIEDEVQICSNIQQILGLSDFQTVSANNGLDGLRLAKSEKPDLICCDIMMPDLDGYGVLKALRQDPETDSIPVILLTAKVERSDLRHGMELGADDYITKPFSPEELLKAIEMRLARVAKPKLMKQQYEKERQQNIKLKQEIQVSQQKLEETKQLADMRNEVLEKLLQDLSNPLSNINMAVHMLKQVQSDNDRDRYLKILQEEYDREIMLLNEMKNLQALLTPENAKILQKFNLLHHSK</sequence>
<evidence type="ECO:0000313" key="9">
    <source>
        <dbReference type="Proteomes" id="UP000062645"/>
    </source>
</evidence>
<dbReference type="PANTHER" id="PTHR43547:SF2">
    <property type="entry name" value="HYBRID SIGNAL TRANSDUCTION HISTIDINE KINASE C"/>
    <property type="match status" value="1"/>
</dbReference>
<keyword evidence="6" id="KW-0175">Coiled coil</keyword>
<dbReference type="InterPro" id="IPR036097">
    <property type="entry name" value="HisK_dim/P_sf"/>
</dbReference>
<dbReference type="GO" id="GO:0000155">
    <property type="term" value="F:phosphorelay sensor kinase activity"/>
    <property type="evidence" value="ECO:0007669"/>
    <property type="project" value="InterPro"/>
</dbReference>
<keyword evidence="3 5" id="KW-0597">Phosphoprotein</keyword>
<feature type="domain" description="Response regulatory" evidence="7">
    <location>
        <begin position="4"/>
        <end position="120"/>
    </location>
</feature>
<accession>A0A0M4SU34</accession>
<gene>
    <name evidence="8" type="ORF">ACX27_22480</name>
</gene>
<dbReference type="EC" id="2.7.13.3" evidence="2"/>
<evidence type="ECO:0000256" key="2">
    <source>
        <dbReference type="ARBA" id="ARBA00012438"/>
    </source>
</evidence>
<comment type="catalytic activity">
    <reaction evidence="1">
        <text>ATP + protein L-histidine = ADP + protein N-phospho-L-histidine.</text>
        <dbReference type="EC" id="2.7.13.3"/>
    </reaction>
</comment>
<dbReference type="InterPro" id="IPR011006">
    <property type="entry name" value="CheY-like_superfamily"/>
</dbReference>
<keyword evidence="4" id="KW-0902">Two-component regulatory system</keyword>
<dbReference type="Pfam" id="PF00072">
    <property type="entry name" value="Response_reg"/>
    <property type="match status" value="1"/>
</dbReference>
<dbReference type="SUPFAM" id="SSF52172">
    <property type="entry name" value="CheY-like"/>
    <property type="match status" value="1"/>
</dbReference>
<dbReference type="PANTHER" id="PTHR43547">
    <property type="entry name" value="TWO-COMPONENT HISTIDINE KINASE"/>
    <property type="match status" value="1"/>
</dbReference>
<dbReference type="KEGG" id="npz:ACX27_22480"/>
<dbReference type="AlphaFoldDB" id="A0A0M4SU34"/>
<proteinExistence type="predicted"/>
<evidence type="ECO:0000259" key="7">
    <source>
        <dbReference type="PROSITE" id="PS50110"/>
    </source>
</evidence>
<evidence type="ECO:0000313" key="8">
    <source>
        <dbReference type="EMBL" id="ALF54965.1"/>
    </source>
</evidence>
<name>A0A0M4SU34_9NOSO</name>
<dbReference type="EMBL" id="CP012036">
    <property type="protein sequence ID" value="ALF54965.1"/>
    <property type="molecule type" value="Genomic_DNA"/>
</dbReference>
<evidence type="ECO:0000256" key="5">
    <source>
        <dbReference type="PROSITE-ProRule" id="PRU00169"/>
    </source>
</evidence>
<dbReference type="STRING" id="224013.ACX27_22480"/>
<dbReference type="Gene3D" id="3.40.50.2300">
    <property type="match status" value="1"/>
</dbReference>
<dbReference type="OrthoDB" id="508510at2"/>
<dbReference type="SMART" id="SM00448">
    <property type="entry name" value="REC"/>
    <property type="match status" value="1"/>
</dbReference>
<organism evidence="8 9">
    <name type="scientific">Nostoc piscinale CENA21</name>
    <dbReference type="NCBI Taxonomy" id="224013"/>
    <lineage>
        <taxon>Bacteria</taxon>
        <taxon>Bacillati</taxon>
        <taxon>Cyanobacteriota</taxon>
        <taxon>Cyanophyceae</taxon>
        <taxon>Nostocales</taxon>
        <taxon>Nostocaceae</taxon>
        <taxon>Nostoc</taxon>
    </lineage>
</organism>
<evidence type="ECO:0000256" key="3">
    <source>
        <dbReference type="ARBA" id="ARBA00022553"/>
    </source>
</evidence>
<evidence type="ECO:0000256" key="6">
    <source>
        <dbReference type="SAM" id="Coils"/>
    </source>
</evidence>
<reference evidence="8 9" key="2">
    <citation type="journal article" date="2016" name="Genome Announc.">
        <title>Draft Genome Sequence of the N2-Fixing Cyanobacterium Nostoc piscinale CENA21, Isolated from the Brazilian Amazon Floodplain.</title>
        <authorList>
            <person name="Leao T."/>
            <person name="Guimaraes P.I."/>
            <person name="de Melo A.G."/>
            <person name="Ramos R.T."/>
            <person name="Leao P.N."/>
            <person name="Silva A."/>
            <person name="Fiore M.F."/>
            <person name="Schneider M.P."/>
        </authorList>
    </citation>
    <scope>NUCLEOTIDE SEQUENCE [LARGE SCALE GENOMIC DNA]</scope>
    <source>
        <strain evidence="8 9">CENA21</strain>
    </source>
</reference>
<dbReference type="PATRIC" id="fig|224013.5.peg.5388"/>
<evidence type="ECO:0000256" key="4">
    <source>
        <dbReference type="ARBA" id="ARBA00023012"/>
    </source>
</evidence>
<dbReference type="Proteomes" id="UP000062645">
    <property type="component" value="Chromosome"/>
</dbReference>
<reference evidence="9" key="1">
    <citation type="submission" date="2015-07" db="EMBL/GenBank/DDBJ databases">
        <title>Genome Of Nitrogen-Fixing Cyanobacterium Nostoc piscinale CENA21 From Solimoes/Amazon River Floodplain Sediments And Comparative Genomics To Uncover Biosynthetic Natural Products Potential.</title>
        <authorList>
            <person name="Leao T.F."/>
            <person name="Leao P.N."/>
            <person name="Guimaraes P.I."/>
            <person name="de Melo A.G.C."/>
            <person name="Ramos R.T.J."/>
            <person name="Silva A."/>
            <person name="Fiore M.F."/>
            <person name="Schneider M.P.C."/>
        </authorList>
    </citation>
    <scope>NUCLEOTIDE SEQUENCE [LARGE SCALE GENOMIC DNA]</scope>
    <source>
        <strain evidence="9">CENA21</strain>
    </source>
</reference>
<feature type="modified residue" description="4-aspartylphosphate" evidence="5">
    <location>
        <position position="53"/>
    </location>
</feature>